<dbReference type="PANTHER" id="PTHR40841:SF2">
    <property type="entry name" value="SIDEROPHORE-DEGRADING ESTERASE (EUROFUNG)"/>
    <property type="match status" value="1"/>
</dbReference>
<dbReference type="SUPFAM" id="SSF53474">
    <property type="entry name" value="alpha/beta-Hydrolases"/>
    <property type="match status" value="1"/>
</dbReference>
<dbReference type="Proteomes" id="UP000195766">
    <property type="component" value="Unassembled WGS sequence"/>
</dbReference>
<evidence type="ECO:0000313" key="4">
    <source>
        <dbReference type="EMBL" id="SJM64362.1"/>
    </source>
</evidence>
<dbReference type="GO" id="GO:0016788">
    <property type="term" value="F:hydrolase activity, acting on ester bonds"/>
    <property type="evidence" value="ECO:0007669"/>
    <property type="project" value="TreeGrafter"/>
</dbReference>
<dbReference type="Gene3D" id="3.40.50.1820">
    <property type="entry name" value="alpha/beta hydrolase"/>
    <property type="match status" value="1"/>
</dbReference>
<dbReference type="OrthoDB" id="5523653at2"/>
<dbReference type="InterPro" id="IPR052558">
    <property type="entry name" value="Siderophore_Hydrolase_D"/>
</dbReference>
<feature type="region of interest" description="Disordered" evidence="3">
    <location>
        <begin position="1"/>
        <end position="21"/>
    </location>
</feature>
<dbReference type="PANTHER" id="PTHR40841">
    <property type="entry name" value="SIDEROPHORE TRIACETYLFUSARININE C ESTERASE"/>
    <property type="match status" value="1"/>
</dbReference>
<dbReference type="AlphaFoldDB" id="A0A1R4G8M7"/>
<gene>
    <name evidence="4" type="ORF">FM111_10400</name>
</gene>
<proteinExistence type="inferred from homology"/>
<dbReference type="Pfam" id="PF00756">
    <property type="entry name" value="Esterase"/>
    <property type="match status" value="1"/>
</dbReference>
<dbReference type="InterPro" id="IPR000801">
    <property type="entry name" value="Esterase-like"/>
</dbReference>
<evidence type="ECO:0000313" key="5">
    <source>
        <dbReference type="Proteomes" id="UP000195766"/>
    </source>
</evidence>
<accession>A0A1R4G8M7</accession>
<dbReference type="EMBL" id="FUIE01000054">
    <property type="protein sequence ID" value="SJM64362.1"/>
    <property type="molecule type" value="Genomic_DNA"/>
</dbReference>
<protein>
    <submittedName>
        <fullName evidence="4">IroE protein</fullName>
    </submittedName>
</protein>
<dbReference type="RefSeq" id="WP_087140900.1">
    <property type="nucleotide sequence ID" value="NZ_FUIE01000054.1"/>
</dbReference>
<evidence type="ECO:0000256" key="1">
    <source>
        <dbReference type="ARBA" id="ARBA00005622"/>
    </source>
</evidence>
<sequence length="256" mass="27033">MTLTSPAPADRSQKDTAPDMTKPYAIRLPAVDGAPAVDVRVATPQGERPPNGWPVLVVLEGEAFFDTAAQVAGRLLRRSAKTRVNAMMTAGVTLSGVADRVAAYAFTPGPQGQASDPRGAALLARLATEVLPQLATMGADLEQAVLMGHSMSGLFVLEARAAGAPFARYAAISPSIWWRPAVVEAQPRDSNLLVAVGAREEMEGLPPAHLARRMVSNARDLEAYGASLRVLEDEDHGSTPYAALPAVLRFAAPYRG</sequence>
<keyword evidence="2" id="KW-0378">Hydrolase</keyword>
<dbReference type="InterPro" id="IPR029058">
    <property type="entry name" value="AB_hydrolase_fold"/>
</dbReference>
<evidence type="ECO:0000256" key="3">
    <source>
        <dbReference type="SAM" id="MobiDB-lite"/>
    </source>
</evidence>
<name>A0A1R4G8M7_BREDI</name>
<evidence type="ECO:0000256" key="2">
    <source>
        <dbReference type="ARBA" id="ARBA00022801"/>
    </source>
</evidence>
<reference evidence="4 5" key="1">
    <citation type="submission" date="2017-02" db="EMBL/GenBank/DDBJ databases">
        <authorList>
            <person name="Peterson S.W."/>
        </authorList>
    </citation>
    <scope>NUCLEOTIDE SEQUENCE [LARGE SCALE GENOMIC DNA]</scope>
    <source>
        <strain evidence="4 5">3F5N</strain>
    </source>
</reference>
<comment type="similarity">
    <text evidence="1">Belongs to the esterase D family.</text>
</comment>
<organism evidence="4 5">
    <name type="scientific">Brevundimonas diminuta 3F5N</name>
    <dbReference type="NCBI Taxonomy" id="1255603"/>
    <lineage>
        <taxon>Bacteria</taxon>
        <taxon>Pseudomonadati</taxon>
        <taxon>Pseudomonadota</taxon>
        <taxon>Alphaproteobacteria</taxon>
        <taxon>Caulobacterales</taxon>
        <taxon>Caulobacteraceae</taxon>
        <taxon>Brevundimonas</taxon>
    </lineage>
</organism>